<feature type="signal peptide" evidence="2">
    <location>
        <begin position="1"/>
        <end position="25"/>
    </location>
</feature>
<dbReference type="EMBL" id="JADIME010000079">
    <property type="protein sequence ID" value="MBO8465851.1"/>
    <property type="molecule type" value="Genomic_DNA"/>
</dbReference>
<comment type="caution">
    <text evidence="3">The sequence shown here is derived from an EMBL/GenBank/DDBJ whole genome shotgun (WGS) entry which is preliminary data.</text>
</comment>
<reference evidence="3" key="2">
    <citation type="journal article" date="2021" name="PeerJ">
        <title>Extensive microbial diversity within the chicken gut microbiome revealed by metagenomics and culture.</title>
        <authorList>
            <person name="Gilroy R."/>
            <person name="Ravi A."/>
            <person name="Getino M."/>
            <person name="Pursley I."/>
            <person name="Horton D.L."/>
            <person name="Alikhan N.F."/>
            <person name="Baker D."/>
            <person name="Gharbi K."/>
            <person name="Hall N."/>
            <person name="Watson M."/>
            <person name="Adriaenssens E.M."/>
            <person name="Foster-Nyarko E."/>
            <person name="Jarju S."/>
            <person name="Secka A."/>
            <person name="Antonio M."/>
            <person name="Oren A."/>
            <person name="Chaudhuri R.R."/>
            <person name="La Ragione R."/>
            <person name="Hildebrand F."/>
            <person name="Pallen M.J."/>
        </authorList>
    </citation>
    <scope>NUCLEOTIDE SEQUENCE</scope>
    <source>
        <strain evidence="3">10037</strain>
    </source>
</reference>
<keyword evidence="2" id="KW-0732">Signal</keyword>
<name>A0A9D9I6C1_9BACT</name>
<accession>A0A9D9I6C1</accession>
<evidence type="ECO:0000256" key="2">
    <source>
        <dbReference type="SAM" id="SignalP"/>
    </source>
</evidence>
<dbReference type="AlphaFoldDB" id="A0A9D9I6C1"/>
<evidence type="ECO:0000256" key="1">
    <source>
        <dbReference type="SAM" id="MobiDB-lite"/>
    </source>
</evidence>
<evidence type="ECO:0000313" key="3">
    <source>
        <dbReference type="EMBL" id="MBO8465851.1"/>
    </source>
</evidence>
<feature type="region of interest" description="Disordered" evidence="1">
    <location>
        <begin position="121"/>
        <end position="151"/>
    </location>
</feature>
<organism evidence="3 4">
    <name type="scientific">Candidatus Merdivivens pullistercoris</name>
    <dbReference type="NCBI Taxonomy" id="2840873"/>
    <lineage>
        <taxon>Bacteria</taxon>
        <taxon>Pseudomonadati</taxon>
        <taxon>Bacteroidota</taxon>
        <taxon>Bacteroidia</taxon>
        <taxon>Bacteroidales</taxon>
        <taxon>Muribaculaceae</taxon>
        <taxon>Muribaculaceae incertae sedis</taxon>
        <taxon>Candidatus Merdivivens</taxon>
    </lineage>
</organism>
<dbReference type="Proteomes" id="UP000823597">
    <property type="component" value="Unassembled WGS sequence"/>
</dbReference>
<sequence>MKRIFTVFFAGALLALGTVTTDLKAQNTQEEKKDITELAAQQADNLGERLGLEDWQVFYVDSILQTNLKGMEDDIKKLSEMKITMTDIYLAVQDEWAEKTDAAFRKLFNEDQWKKYLSTGARKAMKDRERRAKERQKSDATLQEREKEGKL</sequence>
<reference evidence="3" key="1">
    <citation type="submission" date="2020-10" db="EMBL/GenBank/DDBJ databases">
        <authorList>
            <person name="Gilroy R."/>
        </authorList>
    </citation>
    <scope>NUCLEOTIDE SEQUENCE</scope>
    <source>
        <strain evidence="3">10037</strain>
    </source>
</reference>
<evidence type="ECO:0000313" key="4">
    <source>
        <dbReference type="Proteomes" id="UP000823597"/>
    </source>
</evidence>
<feature type="compositionally biased region" description="Basic and acidic residues" evidence="1">
    <location>
        <begin position="124"/>
        <end position="151"/>
    </location>
</feature>
<feature type="chain" id="PRO_5038692982" evidence="2">
    <location>
        <begin position="26"/>
        <end position="151"/>
    </location>
</feature>
<gene>
    <name evidence="3" type="ORF">IAB93_07645</name>
</gene>
<protein>
    <submittedName>
        <fullName evidence="3">Uncharacterized protein</fullName>
    </submittedName>
</protein>
<proteinExistence type="predicted"/>